<dbReference type="OrthoDB" id="6159439at2759"/>
<organism evidence="9 10">
    <name type="scientific">Amphibalanus amphitrite</name>
    <name type="common">Striped barnacle</name>
    <name type="synonym">Balanus amphitrite</name>
    <dbReference type="NCBI Taxonomy" id="1232801"/>
    <lineage>
        <taxon>Eukaryota</taxon>
        <taxon>Metazoa</taxon>
        <taxon>Ecdysozoa</taxon>
        <taxon>Arthropoda</taxon>
        <taxon>Crustacea</taxon>
        <taxon>Multicrustacea</taxon>
        <taxon>Cirripedia</taxon>
        <taxon>Thoracica</taxon>
        <taxon>Thoracicalcarea</taxon>
        <taxon>Balanomorpha</taxon>
        <taxon>Balanoidea</taxon>
        <taxon>Balanidae</taxon>
        <taxon>Amphibalaninae</taxon>
        <taxon>Amphibalanus</taxon>
    </lineage>
</organism>
<evidence type="ECO:0000313" key="10">
    <source>
        <dbReference type="Proteomes" id="UP000440578"/>
    </source>
</evidence>
<dbReference type="InterPro" id="IPR050877">
    <property type="entry name" value="EMX-VAX-Noto_Homeobox_TFs"/>
</dbReference>
<protein>
    <submittedName>
        <fullName evidence="9">Homeobox protein not2</fullName>
    </submittedName>
</protein>
<keyword evidence="10" id="KW-1185">Reference proteome</keyword>
<dbReference type="AlphaFoldDB" id="A0A6A4XG15"/>
<dbReference type="InterPro" id="IPR009057">
    <property type="entry name" value="Homeodomain-like_sf"/>
</dbReference>
<dbReference type="InterPro" id="IPR017970">
    <property type="entry name" value="Homeobox_CS"/>
</dbReference>
<name>A0A6A4XG15_AMPAM</name>
<evidence type="ECO:0000313" key="9">
    <source>
        <dbReference type="EMBL" id="KAF0313552.1"/>
    </source>
</evidence>
<keyword evidence="3 5" id="KW-0371">Homeobox</keyword>
<proteinExistence type="predicted"/>
<reference evidence="9 10" key="1">
    <citation type="submission" date="2019-07" db="EMBL/GenBank/DDBJ databases">
        <title>Draft genome assembly of a fouling barnacle, Amphibalanus amphitrite (Darwin, 1854): The first reference genome for Thecostraca.</title>
        <authorList>
            <person name="Kim W."/>
        </authorList>
    </citation>
    <scope>NUCLEOTIDE SEQUENCE [LARGE SCALE GENOMIC DNA]</scope>
    <source>
        <strain evidence="9">SNU_AA5</strain>
        <tissue evidence="9">Soma without cirri and trophi</tissue>
    </source>
</reference>
<dbReference type="GO" id="GO:0000981">
    <property type="term" value="F:DNA-binding transcription factor activity, RNA polymerase II-specific"/>
    <property type="evidence" value="ECO:0007669"/>
    <property type="project" value="InterPro"/>
</dbReference>
<dbReference type="PANTHER" id="PTHR24339">
    <property type="entry name" value="HOMEOBOX PROTEIN EMX-RELATED"/>
    <property type="match status" value="1"/>
</dbReference>
<gene>
    <name evidence="9" type="primary">not2_1</name>
    <name evidence="9" type="ORF">FJT64_015927</name>
</gene>
<dbReference type="Pfam" id="PF00046">
    <property type="entry name" value="Homeodomain"/>
    <property type="match status" value="1"/>
</dbReference>
<feature type="DNA-binding region" description="Homeobox" evidence="5">
    <location>
        <begin position="111"/>
        <end position="170"/>
    </location>
</feature>
<dbReference type="GO" id="GO:0007417">
    <property type="term" value="P:central nervous system development"/>
    <property type="evidence" value="ECO:0007669"/>
    <property type="project" value="TreeGrafter"/>
</dbReference>
<dbReference type="CDD" id="cd00086">
    <property type="entry name" value="homeodomain"/>
    <property type="match status" value="1"/>
</dbReference>
<dbReference type="Gene3D" id="1.10.10.60">
    <property type="entry name" value="Homeodomain-like"/>
    <property type="match status" value="1"/>
</dbReference>
<evidence type="ECO:0000256" key="7">
    <source>
        <dbReference type="SAM" id="MobiDB-lite"/>
    </source>
</evidence>
<feature type="region of interest" description="Disordered" evidence="7">
    <location>
        <begin position="35"/>
        <end position="59"/>
    </location>
</feature>
<evidence type="ECO:0000256" key="3">
    <source>
        <dbReference type="ARBA" id="ARBA00023155"/>
    </source>
</evidence>
<dbReference type="EMBL" id="VIIS01000082">
    <property type="protein sequence ID" value="KAF0313552.1"/>
    <property type="molecule type" value="Genomic_DNA"/>
</dbReference>
<keyword evidence="4 5" id="KW-0539">Nucleus</keyword>
<dbReference type="GO" id="GO:0000978">
    <property type="term" value="F:RNA polymerase II cis-regulatory region sequence-specific DNA binding"/>
    <property type="evidence" value="ECO:0007669"/>
    <property type="project" value="TreeGrafter"/>
</dbReference>
<dbReference type="GO" id="GO:0030182">
    <property type="term" value="P:neuron differentiation"/>
    <property type="evidence" value="ECO:0007669"/>
    <property type="project" value="TreeGrafter"/>
</dbReference>
<evidence type="ECO:0000256" key="6">
    <source>
        <dbReference type="RuleBase" id="RU000682"/>
    </source>
</evidence>
<feature type="compositionally biased region" description="Basic and acidic residues" evidence="7">
    <location>
        <begin position="222"/>
        <end position="232"/>
    </location>
</feature>
<evidence type="ECO:0000256" key="2">
    <source>
        <dbReference type="ARBA" id="ARBA00023125"/>
    </source>
</evidence>
<comment type="subcellular location">
    <subcellularLocation>
        <location evidence="1 5 6">Nucleus</location>
    </subcellularLocation>
</comment>
<dbReference type="InterPro" id="IPR001356">
    <property type="entry name" value="HD"/>
</dbReference>
<dbReference type="PROSITE" id="PS00027">
    <property type="entry name" value="HOMEOBOX_1"/>
    <property type="match status" value="1"/>
</dbReference>
<keyword evidence="2 5" id="KW-0238">DNA-binding</keyword>
<feature type="domain" description="Homeobox" evidence="8">
    <location>
        <begin position="109"/>
        <end position="169"/>
    </location>
</feature>
<dbReference type="SUPFAM" id="SSF46689">
    <property type="entry name" value="Homeodomain-like"/>
    <property type="match status" value="1"/>
</dbReference>
<evidence type="ECO:0000256" key="5">
    <source>
        <dbReference type="PROSITE-ProRule" id="PRU00108"/>
    </source>
</evidence>
<dbReference type="PANTHER" id="PTHR24339:SF67">
    <property type="entry name" value="GNOT1 HOMEODOMAIN PROTEIN-RELATED"/>
    <property type="match status" value="1"/>
</dbReference>
<evidence type="ECO:0000256" key="4">
    <source>
        <dbReference type="ARBA" id="ARBA00023242"/>
    </source>
</evidence>
<accession>A0A6A4XG15</accession>
<evidence type="ECO:0000259" key="8">
    <source>
        <dbReference type="PROSITE" id="PS50071"/>
    </source>
</evidence>
<dbReference type="SMART" id="SM00389">
    <property type="entry name" value="HOX"/>
    <property type="match status" value="1"/>
</dbReference>
<evidence type="ECO:0000256" key="1">
    <source>
        <dbReference type="ARBA" id="ARBA00004123"/>
    </source>
</evidence>
<dbReference type="PROSITE" id="PS50071">
    <property type="entry name" value="HOMEOBOX_2"/>
    <property type="match status" value="1"/>
</dbReference>
<dbReference type="Proteomes" id="UP000440578">
    <property type="component" value="Unassembled WGS sequence"/>
</dbReference>
<sequence length="242" mass="26890">MDDAAAKLHFASLLGMPPQLMYPFMFPPAACTLYRTPTSSPSSSPPGSPALAGCEGSPPSSKSFTIDAILGLRPSQERAMEPQHCARLTVDGATDVHKEKLGVSGRRVGRPKRVRTIFTTEQLDSMEKAFTMQQYMVGKQRCHLAKTLNLHENQVKVWFQNRRIKWRRQNLEREQARLGQLSRRSDSPPASAGRELSQLECPASPASAGDRRSPALESSQLDQRREHTELPKLCDPPVVTET</sequence>
<comment type="caution">
    <text evidence="9">The sequence shown here is derived from an EMBL/GenBank/DDBJ whole genome shotgun (WGS) entry which is preliminary data.</text>
</comment>
<dbReference type="GO" id="GO:0005634">
    <property type="term" value="C:nucleus"/>
    <property type="evidence" value="ECO:0007669"/>
    <property type="project" value="UniProtKB-SubCell"/>
</dbReference>
<feature type="region of interest" description="Disordered" evidence="7">
    <location>
        <begin position="175"/>
        <end position="242"/>
    </location>
</feature>